<evidence type="ECO:0000313" key="2">
    <source>
        <dbReference type="Proteomes" id="UP001424441"/>
    </source>
</evidence>
<name>A0ABP3QZH3_9HYPH</name>
<organism evidence="1 2">
    <name type="scientific">Paenochrobactrum glaciei</name>
    <dbReference type="NCBI Taxonomy" id="486407"/>
    <lineage>
        <taxon>Bacteria</taxon>
        <taxon>Pseudomonadati</taxon>
        <taxon>Pseudomonadota</taxon>
        <taxon>Alphaproteobacteria</taxon>
        <taxon>Hyphomicrobiales</taxon>
        <taxon>Brucellaceae</taxon>
        <taxon>Paenochrobactrum</taxon>
    </lineage>
</organism>
<comment type="caution">
    <text evidence="1">The sequence shown here is derived from an EMBL/GenBank/DDBJ whole genome shotgun (WGS) entry which is preliminary data.</text>
</comment>
<dbReference type="EMBL" id="BAAADE010000002">
    <property type="protein sequence ID" value="GAA0600072.1"/>
    <property type="molecule type" value="Genomic_DNA"/>
</dbReference>
<evidence type="ECO:0000313" key="1">
    <source>
        <dbReference type="EMBL" id="GAA0600072.1"/>
    </source>
</evidence>
<protein>
    <submittedName>
        <fullName evidence="1">Uncharacterized protein</fullName>
    </submittedName>
</protein>
<reference evidence="2" key="1">
    <citation type="journal article" date="2019" name="Int. J. Syst. Evol. Microbiol.">
        <title>The Global Catalogue of Microorganisms (GCM) 10K type strain sequencing project: providing services to taxonomists for standard genome sequencing and annotation.</title>
        <authorList>
            <consortium name="The Broad Institute Genomics Platform"/>
            <consortium name="The Broad Institute Genome Sequencing Center for Infectious Disease"/>
            <person name="Wu L."/>
            <person name="Ma J."/>
        </authorList>
    </citation>
    <scope>NUCLEOTIDE SEQUENCE [LARGE SCALE GENOMIC DNA]</scope>
    <source>
        <strain evidence="2">JCM 15115</strain>
    </source>
</reference>
<accession>A0ABP3QZH3</accession>
<sequence>MIKPRINGFKDAIVATLKEKIPHLRECRAQFGRFNLDELEKESIRTPAITVGLLNGKASAQPSGHSEITFSCAAFIVTDGKTREDDAWNLAEAVIKILHSGQMFGLTKLNVPASVVVQPVISASIRTKGVAILAVEWSQILREIGENVFDENGHVITELYINGEAIEVLP</sequence>
<gene>
    <name evidence="1" type="ORF">GCM10008943_14080</name>
</gene>
<dbReference type="Proteomes" id="UP001424441">
    <property type="component" value="Unassembled WGS sequence"/>
</dbReference>
<proteinExistence type="predicted"/>
<keyword evidence="2" id="KW-1185">Reference proteome</keyword>
<dbReference type="RefSeq" id="WP_343803671.1">
    <property type="nucleotide sequence ID" value="NZ_BAAADE010000002.1"/>
</dbReference>